<feature type="transmembrane region" description="Helical" evidence="1">
    <location>
        <begin position="68"/>
        <end position="87"/>
    </location>
</feature>
<keyword evidence="1" id="KW-0472">Membrane</keyword>
<evidence type="ECO:0000313" key="2">
    <source>
        <dbReference type="EMBL" id="SDA52006.1"/>
    </source>
</evidence>
<dbReference type="Proteomes" id="UP000198756">
    <property type="component" value="Unassembled WGS sequence"/>
</dbReference>
<dbReference type="STRING" id="279824.SAMN03080617_00847"/>
<sequence length="111" mass="11725">MSIIKPHPTNPAKIFQAVSMAQMFSQSVLMRLITTGSLLLAPMVNIGVPSVNWMAPGENVFSTFPGNQYATMSGISMAAALVAGLIHSKGGIPSAIRNESFNGVIYPFAGR</sequence>
<protein>
    <submittedName>
        <fullName evidence="2">Uncharacterized protein</fullName>
    </submittedName>
</protein>
<dbReference type="GO" id="GO:0004252">
    <property type="term" value="F:serine-type endopeptidase activity"/>
    <property type="evidence" value="ECO:0007669"/>
    <property type="project" value="InterPro"/>
</dbReference>
<dbReference type="InterPro" id="IPR036852">
    <property type="entry name" value="Peptidase_S8/S53_dom_sf"/>
</dbReference>
<dbReference type="EMBL" id="FMXE01000005">
    <property type="protein sequence ID" value="SDA52006.1"/>
    <property type="molecule type" value="Genomic_DNA"/>
</dbReference>
<dbReference type="Gene3D" id="3.40.50.200">
    <property type="entry name" value="Peptidase S8/S53 domain"/>
    <property type="match status" value="1"/>
</dbReference>
<name>A0A1G5W2V4_9BACT</name>
<keyword evidence="1" id="KW-1133">Transmembrane helix</keyword>
<proteinExistence type="predicted"/>
<feature type="transmembrane region" description="Helical" evidence="1">
    <location>
        <begin position="28"/>
        <end position="48"/>
    </location>
</feature>
<reference evidence="3" key="1">
    <citation type="submission" date="2016-10" db="EMBL/GenBank/DDBJ databases">
        <authorList>
            <person name="Varghese N."/>
            <person name="Submissions S."/>
        </authorList>
    </citation>
    <scope>NUCLEOTIDE SEQUENCE [LARGE SCALE GENOMIC DNA]</scope>
    <source>
        <strain evidence="3">DSM 22703</strain>
    </source>
</reference>
<dbReference type="GO" id="GO:0006508">
    <property type="term" value="P:proteolysis"/>
    <property type="evidence" value="ECO:0007669"/>
    <property type="project" value="InterPro"/>
</dbReference>
<evidence type="ECO:0000256" key="1">
    <source>
        <dbReference type="SAM" id="Phobius"/>
    </source>
</evidence>
<dbReference type="SUPFAM" id="SSF52743">
    <property type="entry name" value="Subtilisin-like"/>
    <property type="match status" value="1"/>
</dbReference>
<keyword evidence="3" id="KW-1185">Reference proteome</keyword>
<keyword evidence="1" id="KW-0812">Transmembrane</keyword>
<organism evidence="2 3">
    <name type="scientific">Algoriphagus alkaliphilus</name>
    <dbReference type="NCBI Taxonomy" id="279824"/>
    <lineage>
        <taxon>Bacteria</taxon>
        <taxon>Pseudomonadati</taxon>
        <taxon>Bacteroidota</taxon>
        <taxon>Cytophagia</taxon>
        <taxon>Cytophagales</taxon>
        <taxon>Cyclobacteriaceae</taxon>
        <taxon>Algoriphagus</taxon>
    </lineage>
</organism>
<gene>
    <name evidence="2" type="ORF">SAMN03080617_00847</name>
</gene>
<dbReference type="AlphaFoldDB" id="A0A1G5W2V4"/>
<evidence type="ECO:0000313" key="3">
    <source>
        <dbReference type="Proteomes" id="UP000198756"/>
    </source>
</evidence>
<accession>A0A1G5W2V4</accession>